<dbReference type="AlphaFoldDB" id="A0A1Z4LSK5"/>
<evidence type="ECO:0000313" key="2">
    <source>
        <dbReference type="Proteomes" id="UP000218418"/>
    </source>
</evidence>
<accession>A0A1Z4LSK5</accession>
<dbReference type="Proteomes" id="UP000218418">
    <property type="component" value="Chromosome"/>
</dbReference>
<organism evidence="1 2">
    <name type="scientific">Calothrix parasitica NIES-267</name>
    <dbReference type="NCBI Taxonomy" id="1973488"/>
    <lineage>
        <taxon>Bacteria</taxon>
        <taxon>Bacillati</taxon>
        <taxon>Cyanobacteriota</taxon>
        <taxon>Cyanophyceae</taxon>
        <taxon>Nostocales</taxon>
        <taxon>Calotrichaceae</taxon>
        <taxon>Calothrix</taxon>
    </lineage>
</organism>
<proteinExistence type="predicted"/>
<keyword evidence="2" id="KW-1185">Reference proteome</keyword>
<name>A0A1Z4LSK5_9CYAN</name>
<gene>
    <name evidence="1" type="ORF">NIES267_36600</name>
</gene>
<reference evidence="1 2" key="1">
    <citation type="submission" date="2017-06" db="EMBL/GenBank/DDBJ databases">
        <title>Genome sequencing of cyanobaciteial culture collection at National Institute for Environmental Studies (NIES).</title>
        <authorList>
            <person name="Hirose Y."/>
            <person name="Shimura Y."/>
            <person name="Fujisawa T."/>
            <person name="Nakamura Y."/>
            <person name="Kawachi M."/>
        </authorList>
    </citation>
    <scope>NUCLEOTIDE SEQUENCE [LARGE SCALE GENOMIC DNA]</scope>
    <source>
        <strain evidence="1 2">NIES-267</strain>
    </source>
</reference>
<protein>
    <submittedName>
        <fullName evidence="1">Uncharacterized protein</fullName>
    </submittedName>
</protein>
<sequence length="299" mass="33547">MNKLNLLTLSLFSLIILLAIAIPTKVAVAEPANDDEMIPTKIAERLLRLNRIDFYRGIKSNIIVGKLPENLPVDIPQPAQTKVIGSIERGENMYEIALDIPVAATQVKSFYENQLIEKEWKQQEDMSPKRAFATSATQIEENLSFCKSEKGPLLQLNINQSENTLTEVSISLNTDESNSSCRYLIGGLPFSFAKTPILRPPANTKVTPKQVGGFSSEMSNSMANLESQLNLQQLNQHYISQMQEAGWTKMADAQNNQAAFSMWSLKDKDNIYWQGMMSIKPVEAKSEKYLANLVIMQEK</sequence>
<dbReference type="EMBL" id="AP018227">
    <property type="protein sequence ID" value="BAY84164.1"/>
    <property type="molecule type" value="Genomic_DNA"/>
</dbReference>
<dbReference type="OrthoDB" id="160555at2"/>
<evidence type="ECO:0000313" key="1">
    <source>
        <dbReference type="EMBL" id="BAY84164.1"/>
    </source>
</evidence>